<dbReference type="AlphaFoldDB" id="A0AAV6U669"/>
<name>A0AAV6U669_9ARAC</name>
<comment type="caution">
    <text evidence="2">The sequence shown here is derived from an EMBL/GenBank/DDBJ whole genome shotgun (WGS) entry which is preliminary data.</text>
</comment>
<feature type="chain" id="PRO_5043349978" description="Secreted protein" evidence="1">
    <location>
        <begin position="20"/>
        <end position="96"/>
    </location>
</feature>
<evidence type="ECO:0008006" key="4">
    <source>
        <dbReference type="Google" id="ProtNLM"/>
    </source>
</evidence>
<gene>
    <name evidence="2" type="ORF">JTE90_012533</name>
</gene>
<keyword evidence="3" id="KW-1185">Reference proteome</keyword>
<sequence>MNASLLVLLVFLLTQAVVCTVSSGLRDTDLYLLRRGSLNHKRHLRQKREKSDYICNMYTCRPIQAKLDCTPQDGARCCTGYRYDKRSQSCRKLKGV</sequence>
<feature type="signal peptide" evidence="1">
    <location>
        <begin position="1"/>
        <end position="19"/>
    </location>
</feature>
<evidence type="ECO:0000256" key="1">
    <source>
        <dbReference type="SAM" id="SignalP"/>
    </source>
</evidence>
<evidence type="ECO:0000313" key="2">
    <source>
        <dbReference type="EMBL" id="KAG8179124.1"/>
    </source>
</evidence>
<proteinExistence type="predicted"/>
<evidence type="ECO:0000313" key="3">
    <source>
        <dbReference type="Proteomes" id="UP000827092"/>
    </source>
</evidence>
<dbReference type="Proteomes" id="UP000827092">
    <property type="component" value="Unassembled WGS sequence"/>
</dbReference>
<organism evidence="2 3">
    <name type="scientific">Oedothorax gibbosus</name>
    <dbReference type="NCBI Taxonomy" id="931172"/>
    <lineage>
        <taxon>Eukaryota</taxon>
        <taxon>Metazoa</taxon>
        <taxon>Ecdysozoa</taxon>
        <taxon>Arthropoda</taxon>
        <taxon>Chelicerata</taxon>
        <taxon>Arachnida</taxon>
        <taxon>Araneae</taxon>
        <taxon>Araneomorphae</taxon>
        <taxon>Entelegynae</taxon>
        <taxon>Araneoidea</taxon>
        <taxon>Linyphiidae</taxon>
        <taxon>Erigoninae</taxon>
        <taxon>Oedothorax</taxon>
    </lineage>
</organism>
<reference evidence="2 3" key="1">
    <citation type="journal article" date="2022" name="Nat. Ecol. Evol.">
        <title>A masculinizing supergene underlies an exaggerated male reproductive morph in a spider.</title>
        <authorList>
            <person name="Hendrickx F."/>
            <person name="De Corte Z."/>
            <person name="Sonet G."/>
            <person name="Van Belleghem S.M."/>
            <person name="Kostlbacher S."/>
            <person name="Vangestel C."/>
        </authorList>
    </citation>
    <scope>NUCLEOTIDE SEQUENCE [LARGE SCALE GENOMIC DNA]</scope>
    <source>
        <strain evidence="2">W744_W776</strain>
    </source>
</reference>
<keyword evidence="1" id="KW-0732">Signal</keyword>
<dbReference type="EMBL" id="JAFNEN010000647">
    <property type="protein sequence ID" value="KAG8179124.1"/>
    <property type="molecule type" value="Genomic_DNA"/>
</dbReference>
<accession>A0AAV6U669</accession>
<protein>
    <recommendedName>
        <fullName evidence="4">Secreted protein</fullName>
    </recommendedName>
</protein>